<dbReference type="SUPFAM" id="SSF47413">
    <property type="entry name" value="lambda repressor-like DNA-binding domains"/>
    <property type="match status" value="1"/>
</dbReference>
<dbReference type="InterPro" id="IPR043917">
    <property type="entry name" value="DUF5753"/>
</dbReference>
<dbReference type="RefSeq" id="WP_343953108.1">
    <property type="nucleotide sequence ID" value="NZ_BAAAHQ010000035.1"/>
</dbReference>
<dbReference type="SMART" id="SM00530">
    <property type="entry name" value="HTH_XRE"/>
    <property type="match status" value="1"/>
</dbReference>
<keyword evidence="3" id="KW-1185">Reference proteome</keyword>
<reference evidence="2 3" key="1">
    <citation type="journal article" date="2019" name="Int. J. Syst. Evol. Microbiol.">
        <title>The Global Catalogue of Microorganisms (GCM) 10K type strain sequencing project: providing services to taxonomists for standard genome sequencing and annotation.</title>
        <authorList>
            <consortium name="The Broad Institute Genomics Platform"/>
            <consortium name="The Broad Institute Genome Sequencing Center for Infectious Disease"/>
            <person name="Wu L."/>
            <person name="Ma J."/>
        </authorList>
    </citation>
    <scope>NUCLEOTIDE SEQUENCE [LARGE SCALE GENOMIC DNA]</scope>
    <source>
        <strain evidence="2 3">JCM 11136</strain>
    </source>
</reference>
<dbReference type="Pfam" id="PF19054">
    <property type="entry name" value="DUF5753"/>
    <property type="match status" value="1"/>
</dbReference>
<gene>
    <name evidence="2" type="ORF">GCM10009560_56360</name>
</gene>
<sequence>MPPARDLDGGASPLAYFGAELRRLRVQAGLSQDQVGEAVFCSGSLIGLIENAKRSPLPDLAQRCDELLKTDGVFTRLLPLLRVSSHPSWFRSWIDVEREARTLCTWEPLIIPGLLQTEEYARAILSRQPGISPDRIEEQVAARLDRQTILVRDDPLLLWAVLDEGVLHRPIGEPHVMRDQLDALITASTRTHITVQVVPLDAGLSCGLVGAFAIASLQGGPDMVYLESEREGRVTDLPDDVAAVTNRYRAICADALPARASIDLIERVIKEKWTQT</sequence>
<protein>
    <submittedName>
        <fullName evidence="2">Helix-turn-helix transcriptional regulator</fullName>
    </submittedName>
</protein>
<dbReference type="InterPro" id="IPR001387">
    <property type="entry name" value="Cro/C1-type_HTH"/>
</dbReference>
<dbReference type="Proteomes" id="UP001501578">
    <property type="component" value="Unassembled WGS sequence"/>
</dbReference>
<dbReference type="PROSITE" id="PS50943">
    <property type="entry name" value="HTH_CROC1"/>
    <property type="match status" value="1"/>
</dbReference>
<feature type="domain" description="HTH cro/C1-type" evidence="1">
    <location>
        <begin position="21"/>
        <end position="74"/>
    </location>
</feature>
<evidence type="ECO:0000259" key="1">
    <source>
        <dbReference type="PROSITE" id="PS50943"/>
    </source>
</evidence>
<name>A0ABN1QJE9_9ACTN</name>
<organism evidence="2 3">
    <name type="scientific">Nonomuraea longicatena</name>
    <dbReference type="NCBI Taxonomy" id="83682"/>
    <lineage>
        <taxon>Bacteria</taxon>
        <taxon>Bacillati</taxon>
        <taxon>Actinomycetota</taxon>
        <taxon>Actinomycetes</taxon>
        <taxon>Streptosporangiales</taxon>
        <taxon>Streptosporangiaceae</taxon>
        <taxon>Nonomuraea</taxon>
    </lineage>
</organism>
<evidence type="ECO:0000313" key="3">
    <source>
        <dbReference type="Proteomes" id="UP001501578"/>
    </source>
</evidence>
<accession>A0ABN1QJE9</accession>
<evidence type="ECO:0000313" key="2">
    <source>
        <dbReference type="EMBL" id="GAA0943209.1"/>
    </source>
</evidence>
<dbReference type="Gene3D" id="1.10.260.40">
    <property type="entry name" value="lambda repressor-like DNA-binding domains"/>
    <property type="match status" value="1"/>
</dbReference>
<dbReference type="CDD" id="cd00093">
    <property type="entry name" value="HTH_XRE"/>
    <property type="match status" value="1"/>
</dbReference>
<dbReference type="InterPro" id="IPR010982">
    <property type="entry name" value="Lambda_DNA-bd_dom_sf"/>
</dbReference>
<proteinExistence type="predicted"/>
<dbReference type="Pfam" id="PF13560">
    <property type="entry name" value="HTH_31"/>
    <property type="match status" value="1"/>
</dbReference>
<comment type="caution">
    <text evidence="2">The sequence shown here is derived from an EMBL/GenBank/DDBJ whole genome shotgun (WGS) entry which is preliminary data.</text>
</comment>
<dbReference type="EMBL" id="BAAAHQ010000035">
    <property type="protein sequence ID" value="GAA0943209.1"/>
    <property type="molecule type" value="Genomic_DNA"/>
</dbReference>